<dbReference type="Gene3D" id="3.40.190.10">
    <property type="entry name" value="Periplasmic binding protein-like II"/>
    <property type="match status" value="1"/>
</dbReference>
<keyword evidence="3" id="KW-1185">Reference proteome</keyword>
<sequence>MKYVTWLAALLTFAGYASDSTLSVVAVEYPPYVTQSRSDLGSNFVALQAYLRQQNLSDVHIRPLFYPPARAQRAISDEQWCATFYPPWQRKDVRFVPLGNEVVKMGLFRNMTDSPFRWNELTDLSGKSVALLRSSKERFIPAWFKQAGKKIVFVETVEQGLELLLLSRVDYAFGDEHALERLSAEVTGEQTLQFSETLLATQQVGLFIRNDCWLNARLQQNKKAP</sequence>
<evidence type="ECO:0000313" key="3">
    <source>
        <dbReference type="Proteomes" id="UP001596364"/>
    </source>
</evidence>
<gene>
    <name evidence="2" type="ORF">ACFP85_10455</name>
</gene>
<dbReference type="SUPFAM" id="SSF53850">
    <property type="entry name" value="Periplasmic binding protein-like II"/>
    <property type="match status" value="1"/>
</dbReference>
<dbReference type="RefSeq" id="WP_131258360.1">
    <property type="nucleotide sequence ID" value="NZ_JBHSUS010000001.1"/>
</dbReference>
<dbReference type="EMBL" id="JBHSUS010000001">
    <property type="protein sequence ID" value="MFC6440567.1"/>
    <property type="molecule type" value="Genomic_DNA"/>
</dbReference>
<organism evidence="2 3">
    <name type="scientific">Pseudobowmanella zhangzhouensis</name>
    <dbReference type="NCBI Taxonomy" id="1537679"/>
    <lineage>
        <taxon>Bacteria</taxon>
        <taxon>Pseudomonadati</taxon>
        <taxon>Pseudomonadota</taxon>
        <taxon>Gammaproteobacteria</taxon>
        <taxon>Alteromonadales</taxon>
        <taxon>Alteromonadaceae</taxon>
    </lineage>
</organism>
<evidence type="ECO:0000256" key="1">
    <source>
        <dbReference type="SAM" id="SignalP"/>
    </source>
</evidence>
<keyword evidence="1" id="KW-0732">Signal</keyword>
<dbReference type="Proteomes" id="UP001596364">
    <property type="component" value="Unassembled WGS sequence"/>
</dbReference>
<comment type="caution">
    <text evidence="2">The sequence shown here is derived from an EMBL/GenBank/DDBJ whole genome shotgun (WGS) entry which is preliminary data.</text>
</comment>
<accession>A0ABW1XN48</accession>
<reference evidence="3" key="1">
    <citation type="journal article" date="2019" name="Int. J. Syst. Evol. Microbiol.">
        <title>The Global Catalogue of Microorganisms (GCM) 10K type strain sequencing project: providing services to taxonomists for standard genome sequencing and annotation.</title>
        <authorList>
            <consortium name="The Broad Institute Genomics Platform"/>
            <consortium name="The Broad Institute Genome Sequencing Center for Infectious Disease"/>
            <person name="Wu L."/>
            <person name="Ma J."/>
        </authorList>
    </citation>
    <scope>NUCLEOTIDE SEQUENCE [LARGE SCALE GENOMIC DNA]</scope>
    <source>
        <strain evidence="3">CGMCC 1.16031</strain>
    </source>
</reference>
<name>A0ABW1XN48_9ALTE</name>
<feature type="chain" id="PRO_5046911439" evidence="1">
    <location>
        <begin position="18"/>
        <end position="225"/>
    </location>
</feature>
<protein>
    <submittedName>
        <fullName evidence="2">Transporter substrate-binding domain-containing protein</fullName>
    </submittedName>
</protein>
<evidence type="ECO:0000313" key="2">
    <source>
        <dbReference type="EMBL" id="MFC6440567.1"/>
    </source>
</evidence>
<feature type="signal peptide" evidence="1">
    <location>
        <begin position="1"/>
        <end position="17"/>
    </location>
</feature>
<proteinExistence type="predicted"/>